<dbReference type="EMBL" id="LCYA01000029">
    <property type="protein sequence ID" value="KWV89667.1"/>
    <property type="molecule type" value="Genomic_DNA"/>
</dbReference>
<organism evidence="1 2">
    <name type="scientific">Pseudomonas fluorescens</name>
    <dbReference type="NCBI Taxonomy" id="294"/>
    <lineage>
        <taxon>Bacteria</taxon>
        <taxon>Pseudomonadati</taxon>
        <taxon>Pseudomonadota</taxon>
        <taxon>Gammaproteobacteria</taxon>
        <taxon>Pseudomonadales</taxon>
        <taxon>Pseudomonadaceae</taxon>
        <taxon>Pseudomonas</taxon>
    </lineage>
</organism>
<dbReference type="AlphaFoldDB" id="A0A125QJ47"/>
<proteinExistence type="predicted"/>
<dbReference type="Proteomes" id="UP000061348">
    <property type="component" value="Unassembled WGS sequence"/>
</dbReference>
<sequence length="218" mass="24335">MLIDSKYFLLEKRAKVAKSLLELGQGDLFSRGQCLIQCMGGSEPGVQLRVECGPCRFKLRGWIVAILSFCENATGHGPVQQCHRLCRLGNSWVNPPCFLRLAHDLGKRHAGDFARRLRLNRHRSNRQAGPCLAADFHRRRNVFDQKLRRRLGQQQVRADTCQCSAGFASTTQMFGQASHHRGCVVSPMRVTAQIKPGDAVAIGCGDRLRVHLQCDSGQ</sequence>
<reference evidence="1 2" key="1">
    <citation type="submission" date="2015-05" db="EMBL/GenBank/DDBJ databases">
        <title>A genomic and transcriptomic approach to investigate the blue pigment phenotype in Pseudomonas fluorescens.</title>
        <authorList>
            <person name="Andreani N.A."/>
            <person name="Cardazzo B."/>
        </authorList>
    </citation>
    <scope>NUCLEOTIDE SEQUENCE [LARGE SCALE GENOMIC DNA]</scope>
    <source>
        <strain evidence="1 2">Ps_22</strain>
    </source>
</reference>
<name>A0A125QJ47_PSEFL</name>
<protein>
    <submittedName>
        <fullName evidence="1">Uncharacterized protein</fullName>
    </submittedName>
</protein>
<gene>
    <name evidence="1" type="ORF">PFLmoz3_00780</name>
</gene>
<evidence type="ECO:0000313" key="1">
    <source>
        <dbReference type="EMBL" id="KWV89667.1"/>
    </source>
</evidence>
<evidence type="ECO:0000313" key="2">
    <source>
        <dbReference type="Proteomes" id="UP000061348"/>
    </source>
</evidence>
<accession>A0A125QJ47</accession>
<comment type="caution">
    <text evidence="1">The sequence shown here is derived from an EMBL/GenBank/DDBJ whole genome shotgun (WGS) entry which is preliminary data.</text>
</comment>